<accession>A0A6J4J6Z8</accession>
<dbReference type="EMBL" id="CADCTM010000478">
    <property type="protein sequence ID" value="CAA9271190.1"/>
    <property type="molecule type" value="Genomic_DNA"/>
</dbReference>
<name>A0A6J4J6Z8_9CYAN</name>
<feature type="signal peptide" evidence="1">
    <location>
        <begin position="1"/>
        <end position="25"/>
    </location>
</feature>
<protein>
    <submittedName>
        <fullName evidence="2">Transketolase</fullName>
        <ecNumber evidence="2">2.2.1.1</ecNumber>
    </submittedName>
</protein>
<organism evidence="2">
    <name type="scientific">uncultured Coleofasciculus sp</name>
    <dbReference type="NCBI Taxonomy" id="1267456"/>
    <lineage>
        <taxon>Bacteria</taxon>
        <taxon>Bacillati</taxon>
        <taxon>Cyanobacteriota</taxon>
        <taxon>Cyanophyceae</taxon>
        <taxon>Coleofasciculales</taxon>
        <taxon>Coleofasciculaceae</taxon>
        <taxon>Coleofasciculus</taxon>
        <taxon>environmental samples</taxon>
    </lineage>
</organism>
<reference evidence="2" key="1">
    <citation type="submission" date="2020-02" db="EMBL/GenBank/DDBJ databases">
        <authorList>
            <person name="Meier V. D."/>
        </authorList>
    </citation>
    <scope>NUCLEOTIDE SEQUENCE</scope>
    <source>
        <strain evidence="2">AVDCRST_MAG92</strain>
    </source>
</reference>
<sequence length="145" mass="15459">MFRLTSKTNLGLLLISALIAAPVAAHTVKVSGEVAATFHLEPGHNPKAGQRSQAWFALTRRGGAKIPLSQCNCRLAVYPEPHKEGSAPLMRPTLKAISAEQYQGIPGADIVFPRAGTYKLELTGTAKNGANFRPFSLSYTVNVGS</sequence>
<gene>
    <name evidence="2" type="ORF">AVDCRST_MAG92-2957</name>
</gene>
<dbReference type="GO" id="GO:0004802">
    <property type="term" value="F:transketolase activity"/>
    <property type="evidence" value="ECO:0007669"/>
    <property type="project" value="UniProtKB-EC"/>
</dbReference>
<proteinExistence type="predicted"/>
<evidence type="ECO:0000313" key="2">
    <source>
        <dbReference type="EMBL" id="CAA9271190.1"/>
    </source>
</evidence>
<dbReference type="AlphaFoldDB" id="A0A6J4J6Z8"/>
<evidence type="ECO:0000256" key="1">
    <source>
        <dbReference type="SAM" id="SignalP"/>
    </source>
</evidence>
<dbReference type="EC" id="2.2.1.1" evidence="2"/>
<keyword evidence="1" id="KW-0732">Signal</keyword>
<feature type="chain" id="PRO_5026854556" evidence="1">
    <location>
        <begin position="26"/>
        <end position="145"/>
    </location>
</feature>
<keyword evidence="2" id="KW-0808">Transferase</keyword>